<feature type="region of interest" description="Disordered" evidence="1">
    <location>
        <begin position="1"/>
        <end position="37"/>
    </location>
</feature>
<accession>A0ABR6IP38</accession>
<name>A0ABR6IP38_9HYPH</name>
<evidence type="ECO:0000313" key="2">
    <source>
        <dbReference type="EMBL" id="MBB4229353.1"/>
    </source>
</evidence>
<sequence length="37" mass="4164">MAPTMTQSGNGIRTNVDIERTGHTQNRARFDYVQPIS</sequence>
<reference evidence="2 3" key="1">
    <citation type="submission" date="2020-08" db="EMBL/GenBank/DDBJ databases">
        <title>Genomic Encyclopedia of Type Strains, Phase IV (KMG-V): Genome sequencing to study the core and pangenomes of soil and plant-associated prokaryotes.</title>
        <authorList>
            <person name="Whitman W."/>
        </authorList>
    </citation>
    <scope>NUCLEOTIDE SEQUENCE [LARGE SCALE GENOMIC DNA]</scope>
    <source>
        <strain evidence="2 3">SEMIA 4087</strain>
    </source>
</reference>
<protein>
    <submittedName>
        <fullName evidence="2">Uncharacterized protein</fullName>
    </submittedName>
</protein>
<dbReference type="EMBL" id="JACIFX010000004">
    <property type="protein sequence ID" value="MBB4229353.1"/>
    <property type="molecule type" value="Genomic_DNA"/>
</dbReference>
<dbReference type="Proteomes" id="UP000551353">
    <property type="component" value="Unassembled WGS sequence"/>
</dbReference>
<organism evidence="2 3">
    <name type="scientific">Rhizobium mongolense</name>
    <dbReference type="NCBI Taxonomy" id="57676"/>
    <lineage>
        <taxon>Bacteria</taxon>
        <taxon>Pseudomonadati</taxon>
        <taxon>Pseudomonadota</taxon>
        <taxon>Alphaproteobacteria</taxon>
        <taxon>Hyphomicrobiales</taxon>
        <taxon>Rhizobiaceae</taxon>
        <taxon>Rhizobium/Agrobacterium group</taxon>
        <taxon>Rhizobium</taxon>
    </lineage>
</organism>
<comment type="caution">
    <text evidence="2">The sequence shown here is derived from an EMBL/GenBank/DDBJ whole genome shotgun (WGS) entry which is preliminary data.</text>
</comment>
<proteinExistence type="predicted"/>
<feature type="compositionally biased region" description="Polar residues" evidence="1">
    <location>
        <begin position="1"/>
        <end position="13"/>
    </location>
</feature>
<keyword evidence="3" id="KW-1185">Reference proteome</keyword>
<evidence type="ECO:0000313" key="3">
    <source>
        <dbReference type="Proteomes" id="UP000551353"/>
    </source>
</evidence>
<gene>
    <name evidence="2" type="ORF">GGD56_003204</name>
</gene>
<evidence type="ECO:0000256" key="1">
    <source>
        <dbReference type="SAM" id="MobiDB-lite"/>
    </source>
</evidence>